<comment type="caution">
    <text evidence="1">The sequence shown here is derived from an EMBL/GenBank/DDBJ whole genome shotgun (WGS) entry which is preliminary data.</text>
</comment>
<reference evidence="1" key="1">
    <citation type="journal article" date="2014" name="Front. Microbiol.">
        <title>High frequency of phylogenetically diverse reductive dehalogenase-homologous genes in deep subseafloor sedimentary metagenomes.</title>
        <authorList>
            <person name="Kawai M."/>
            <person name="Futagami T."/>
            <person name="Toyoda A."/>
            <person name="Takaki Y."/>
            <person name="Nishi S."/>
            <person name="Hori S."/>
            <person name="Arai W."/>
            <person name="Tsubouchi T."/>
            <person name="Morono Y."/>
            <person name="Uchiyama I."/>
            <person name="Ito T."/>
            <person name="Fujiyama A."/>
            <person name="Inagaki F."/>
            <person name="Takami H."/>
        </authorList>
    </citation>
    <scope>NUCLEOTIDE SEQUENCE</scope>
    <source>
        <strain evidence="1">Expedition CK06-06</strain>
    </source>
</reference>
<dbReference type="AlphaFoldDB" id="X0Z9X8"/>
<proteinExistence type="predicted"/>
<sequence>EAVTESEGIQRWDVLDLVTRLVEKSMLVVDSDDSPKSRYRLLETLRQYGMSRLIESETDQRFRRRHAVYFADFAESGDQQLRGPNQGEWFTALGREHDNLSGALTWTLDAEEGELFLRTASALGYFWGQKGLWEEGRHWLLARPTTDETQRADLRAKALIQAVTVIVPEDLDRALEIAELARELSQAADERRLTALALHAMGHASILMFLSDEAKPLLEESIAIFRSL</sequence>
<organism evidence="1">
    <name type="scientific">marine sediment metagenome</name>
    <dbReference type="NCBI Taxonomy" id="412755"/>
    <lineage>
        <taxon>unclassified sequences</taxon>
        <taxon>metagenomes</taxon>
        <taxon>ecological metagenomes</taxon>
    </lineage>
</organism>
<dbReference type="PANTHER" id="PTHR47691">
    <property type="entry name" value="REGULATOR-RELATED"/>
    <property type="match status" value="1"/>
</dbReference>
<accession>X0Z9X8</accession>
<dbReference type="PANTHER" id="PTHR47691:SF3">
    <property type="entry name" value="HTH-TYPE TRANSCRIPTIONAL REGULATOR RV0890C-RELATED"/>
    <property type="match status" value="1"/>
</dbReference>
<evidence type="ECO:0008006" key="2">
    <source>
        <dbReference type="Google" id="ProtNLM"/>
    </source>
</evidence>
<feature type="non-terminal residue" evidence="1">
    <location>
        <position position="228"/>
    </location>
</feature>
<protein>
    <recommendedName>
        <fullName evidence="2">MalT-like TPR region domain-containing protein</fullName>
    </recommendedName>
</protein>
<evidence type="ECO:0000313" key="1">
    <source>
        <dbReference type="EMBL" id="GAG66044.1"/>
    </source>
</evidence>
<gene>
    <name evidence="1" type="ORF">S01H4_12670</name>
</gene>
<dbReference type="EMBL" id="BART01005448">
    <property type="protein sequence ID" value="GAG66044.1"/>
    <property type="molecule type" value="Genomic_DNA"/>
</dbReference>
<feature type="non-terminal residue" evidence="1">
    <location>
        <position position="1"/>
    </location>
</feature>
<name>X0Z9X8_9ZZZZ</name>